<gene>
    <name evidence="1" type="ORF">LSALG_LOCUS24216</name>
</gene>
<dbReference type="EMBL" id="OX465081">
    <property type="protein sequence ID" value="CAI9284703.1"/>
    <property type="molecule type" value="Genomic_DNA"/>
</dbReference>
<dbReference type="Proteomes" id="UP001177003">
    <property type="component" value="Chromosome 5"/>
</dbReference>
<name>A0AA35Z301_LACSI</name>
<accession>A0AA35Z301</accession>
<evidence type="ECO:0000313" key="2">
    <source>
        <dbReference type="Proteomes" id="UP001177003"/>
    </source>
</evidence>
<evidence type="ECO:0000313" key="1">
    <source>
        <dbReference type="EMBL" id="CAI9284703.1"/>
    </source>
</evidence>
<keyword evidence="2" id="KW-1185">Reference proteome</keyword>
<organism evidence="1 2">
    <name type="scientific">Lactuca saligna</name>
    <name type="common">Willowleaf lettuce</name>
    <dbReference type="NCBI Taxonomy" id="75948"/>
    <lineage>
        <taxon>Eukaryota</taxon>
        <taxon>Viridiplantae</taxon>
        <taxon>Streptophyta</taxon>
        <taxon>Embryophyta</taxon>
        <taxon>Tracheophyta</taxon>
        <taxon>Spermatophyta</taxon>
        <taxon>Magnoliopsida</taxon>
        <taxon>eudicotyledons</taxon>
        <taxon>Gunneridae</taxon>
        <taxon>Pentapetalae</taxon>
        <taxon>asterids</taxon>
        <taxon>campanulids</taxon>
        <taxon>Asterales</taxon>
        <taxon>Asteraceae</taxon>
        <taxon>Cichorioideae</taxon>
        <taxon>Cichorieae</taxon>
        <taxon>Lactucinae</taxon>
        <taxon>Lactuca</taxon>
    </lineage>
</organism>
<proteinExistence type="predicted"/>
<dbReference type="AlphaFoldDB" id="A0AA35Z301"/>
<reference evidence="1" key="1">
    <citation type="submission" date="2023-04" db="EMBL/GenBank/DDBJ databases">
        <authorList>
            <person name="Vijverberg K."/>
            <person name="Xiong W."/>
            <person name="Schranz E."/>
        </authorList>
    </citation>
    <scope>NUCLEOTIDE SEQUENCE</scope>
</reference>
<protein>
    <submittedName>
        <fullName evidence="1">Uncharacterized protein</fullName>
    </submittedName>
</protein>
<sequence>MEALEFMDLDMLDVVNKCPIAAIHQASSDGASGSKLKGKLVLGFNKEEKRMLNLNVKERTGIGKSLPFYVYRLVQNYSTTQEMMITQSSDFEKENSSDDECTCLMAQIVEPHTETDHDNIEILDADQPYAAKDLKSEWDDTLVY</sequence>